<proteinExistence type="inferred from homology"/>
<dbReference type="SUPFAM" id="SSF50156">
    <property type="entry name" value="PDZ domain-like"/>
    <property type="match status" value="1"/>
</dbReference>
<dbReference type="InterPro" id="IPR009003">
    <property type="entry name" value="Peptidase_S1_PA"/>
</dbReference>
<evidence type="ECO:0000256" key="3">
    <source>
        <dbReference type="ARBA" id="ARBA00022801"/>
    </source>
</evidence>
<dbReference type="PANTHER" id="PTHR43343">
    <property type="entry name" value="PEPTIDASE S12"/>
    <property type="match status" value="1"/>
</dbReference>
<dbReference type="PRINTS" id="PR00834">
    <property type="entry name" value="PROTEASES2C"/>
</dbReference>
<comment type="similarity">
    <text evidence="1">Belongs to the peptidase S1C family.</text>
</comment>
<keyword evidence="5" id="KW-0732">Signal</keyword>
<feature type="chain" id="PRO_5038482038" evidence="5">
    <location>
        <begin position="25"/>
        <end position="491"/>
    </location>
</feature>
<dbReference type="GO" id="GO:0004252">
    <property type="term" value="F:serine-type endopeptidase activity"/>
    <property type="evidence" value="ECO:0007669"/>
    <property type="project" value="InterPro"/>
</dbReference>
<evidence type="ECO:0000256" key="5">
    <source>
        <dbReference type="SAM" id="SignalP"/>
    </source>
</evidence>
<dbReference type="PROSITE" id="PS51257">
    <property type="entry name" value="PROKAR_LIPOPROTEIN"/>
    <property type="match status" value="1"/>
</dbReference>
<evidence type="ECO:0000256" key="1">
    <source>
        <dbReference type="ARBA" id="ARBA00010541"/>
    </source>
</evidence>
<dbReference type="AlphaFoldDB" id="A0A9D2G5B2"/>
<dbReference type="Gene3D" id="2.30.42.10">
    <property type="match status" value="1"/>
</dbReference>
<evidence type="ECO:0000313" key="7">
    <source>
        <dbReference type="Proteomes" id="UP000824102"/>
    </source>
</evidence>
<dbReference type="Pfam" id="PF13365">
    <property type="entry name" value="Trypsin_2"/>
    <property type="match status" value="1"/>
</dbReference>
<dbReference type="InterPro" id="IPR001940">
    <property type="entry name" value="Peptidase_S1C"/>
</dbReference>
<dbReference type="InterPro" id="IPR051201">
    <property type="entry name" value="Chloro_Bact_Ser_Proteases"/>
</dbReference>
<comment type="caution">
    <text evidence="6">The sequence shown here is derived from an EMBL/GenBank/DDBJ whole genome shotgun (WGS) entry which is preliminary data.</text>
</comment>
<evidence type="ECO:0000256" key="4">
    <source>
        <dbReference type="SAM" id="MobiDB-lite"/>
    </source>
</evidence>
<evidence type="ECO:0000313" key="6">
    <source>
        <dbReference type="EMBL" id="HIZ73334.1"/>
    </source>
</evidence>
<feature type="signal peptide" evidence="5">
    <location>
        <begin position="1"/>
        <end position="24"/>
    </location>
</feature>
<dbReference type="Proteomes" id="UP000824102">
    <property type="component" value="Unassembled WGS sequence"/>
</dbReference>
<dbReference type="SUPFAM" id="SSF50494">
    <property type="entry name" value="Trypsin-like serine proteases"/>
    <property type="match status" value="1"/>
</dbReference>
<dbReference type="Gene3D" id="2.40.10.10">
    <property type="entry name" value="Trypsin-like serine proteases"/>
    <property type="match status" value="2"/>
</dbReference>
<sequence>MKQFAKTAAICTAAGILALGLALTGCSTGGTSNEVYVTSISQTTASDGTPQYTVFYSDGTSAVLSGSTSEKSSNIVKDAYEAYLEETGEELSFSDFLKGYLSVEDDSNAQAVAACLNSTLKIYAESVETQLSLNPFWGTTEVSDVVISTGAAVIYRIDEETDTAYLVTNYHVVYNEDADTEKNGGTIARAVHGYLYGSESEPSLVDEDGDGTADTDENGYTEYDYGESAVAFEYVGGSMENDIAVLRGSLSALRALNPDVKAVTVADGYYVGETAIAIGNPEGEGISVTQGIISTEYEEITLEMGGKYRSYRTLRIDTSLYEGNSGGGLFNLSGELIGITNAGNKEDQNINYAVPIDLVTGIADNIIDYSLDHDDSTNGAYRITLGVSVTAQSSRYVYDGETGYGHIEEEVTAASVTKGSVAETLGLKEGDVIDAILVNGTEHEILRTFQIYDVLLTVRAGDSIRIRYERDGTLQVTDGYTVSSTDLSPIE</sequence>
<organism evidence="6 7">
    <name type="scientific">Candidatus Gallimonas intestinavium</name>
    <dbReference type="NCBI Taxonomy" id="2838603"/>
    <lineage>
        <taxon>Bacteria</taxon>
        <taxon>Bacillati</taxon>
        <taxon>Bacillota</taxon>
        <taxon>Clostridia</taxon>
        <taxon>Candidatus Gallimonas</taxon>
    </lineage>
</organism>
<keyword evidence="2 6" id="KW-0645">Protease</keyword>
<reference evidence="6" key="1">
    <citation type="journal article" date="2021" name="PeerJ">
        <title>Extensive microbial diversity within the chicken gut microbiome revealed by metagenomics and culture.</title>
        <authorList>
            <person name="Gilroy R."/>
            <person name="Ravi A."/>
            <person name="Getino M."/>
            <person name="Pursley I."/>
            <person name="Horton D.L."/>
            <person name="Alikhan N.F."/>
            <person name="Baker D."/>
            <person name="Gharbi K."/>
            <person name="Hall N."/>
            <person name="Watson M."/>
            <person name="Adriaenssens E.M."/>
            <person name="Foster-Nyarko E."/>
            <person name="Jarju S."/>
            <person name="Secka A."/>
            <person name="Antonio M."/>
            <person name="Oren A."/>
            <person name="Chaudhuri R.R."/>
            <person name="La Ragione R."/>
            <person name="Hildebrand F."/>
            <person name="Pallen M.J."/>
        </authorList>
    </citation>
    <scope>NUCLEOTIDE SEQUENCE</scope>
    <source>
        <strain evidence="6">ChiW7-2402</strain>
    </source>
</reference>
<dbReference type="GO" id="GO:0006508">
    <property type="term" value="P:proteolysis"/>
    <property type="evidence" value="ECO:0007669"/>
    <property type="project" value="UniProtKB-KW"/>
</dbReference>
<dbReference type="InterPro" id="IPR036034">
    <property type="entry name" value="PDZ_sf"/>
</dbReference>
<reference evidence="6" key="2">
    <citation type="submission" date="2021-04" db="EMBL/GenBank/DDBJ databases">
        <authorList>
            <person name="Gilroy R."/>
        </authorList>
    </citation>
    <scope>NUCLEOTIDE SEQUENCE</scope>
    <source>
        <strain evidence="6">ChiW7-2402</strain>
    </source>
</reference>
<protein>
    <submittedName>
        <fullName evidence="6">S1C family serine protease</fullName>
    </submittedName>
</protein>
<name>A0A9D2G5B2_9FIRM</name>
<feature type="compositionally biased region" description="Acidic residues" evidence="4">
    <location>
        <begin position="204"/>
        <end position="219"/>
    </location>
</feature>
<dbReference type="InterPro" id="IPR043504">
    <property type="entry name" value="Peptidase_S1_PA_chymotrypsin"/>
</dbReference>
<evidence type="ECO:0000256" key="2">
    <source>
        <dbReference type="ARBA" id="ARBA00022670"/>
    </source>
</evidence>
<dbReference type="EMBL" id="DXBB01000102">
    <property type="protein sequence ID" value="HIZ73334.1"/>
    <property type="molecule type" value="Genomic_DNA"/>
</dbReference>
<keyword evidence="3" id="KW-0378">Hydrolase</keyword>
<accession>A0A9D2G5B2</accession>
<gene>
    <name evidence="6" type="ORF">H9964_07115</name>
</gene>
<dbReference type="PANTHER" id="PTHR43343:SF3">
    <property type="entry name" value="PROTEASE DO-LIKE 8, CHLOROPLASTIC"/>
    <property type="match status" value="1"/>
</dbReference>
<feature type="region of interest" description="Disordered" evidence="4">
    <location>
        <begin position="200"/>
        <end position="219"/>
    </location>
</feature>